<dbReference type="EMBL" id="CP025299">
    <property type="protein sequence ID" value="AUG28954.1"/>
    <property type="molecule type" value="Genomic_DNA"/>
</dbReference>
<gene>
    <name evidence="1" type="ORF">CXR34_05355</name>
</gene>
<dbReference type="RefSeq" id="WP_101305825.1">
    <property type="nucleotide sequence ID" value="NZ_CP025299.1"/>
</dbReference>
<dbReference type="InterPro" id="IPR012495">
    <property type="entry name" value="TadE-like_dom"/>
</dbReference>
<name>A0A2K9DSY2_9MICO</name>
<sequence>MSRRDDDGGSATAEFAVIVPAVLLLVALTAGAVSAVGRQVRLEHAAAQASRLAARGEPDRAGEIVQAIAGGHVAGVTADGDLVCVTATASPGIPLPLPELRARSCALDGGR</sequence>
<dbReference type="Proteomes" id="UP000233276">
    <property type="component" value="Chromosome"/>
</dbReference>
<evidence type="ECO:0000313" key="2">
    <source>
        <dbReference type="Proteomes" id="UP000233276"/>
    </source>
</evidence>
<reference evidence="1 2" key="1">
    <citation type="submission" date="2017-12" db="EMBL/GenBank/DDBJ databases">
        <title>Isolation and characterization of estrogens degradatiion strain Microbacterium hominis SJTG1.</title>
        <authorList>
            <person name="Xiong W."/>
            <person name="Yin C."/>
            <person name="Zheng D."/>
            <person name="Liang R."/>
        </authorList>
    </citation>
    <scope>NUCLEOTIDE SEQUENCE [LARGE SCALE GENOMIC DNA]</scope>
    <source>
        <strain evidence="1 2">SJTG1</strain>
    </source>
</reference>
<dbReference type="Pfam" id="PF07811">
    <property type="entry name" value="TadE"/>
    <property type="match status" value="1"/>
</dbReference>
<protein>
    <submittedName>
        <fullName evidence="1">TadE family protein</fullName>
    </submittedName>
</protein>
<proteinExistence type="predicted"/>
<dbReference type="InterPro" id="IPR049790">
    <property type="entry name" value="Rv3655c/TadE"/>
</dbReference>
<dbReference type="AlphaFoldDB" id="A0A2K9DSY2"/>
<accession>A0A2K9DSY2</accession>
<dbReference type="KEGG" id="mhos:CXR34_05355"/>
<organism evidence="1 2">
    <name type="scientific">Microbacterium hominis</name>
    <dbReference type="NCBI Taxonomy" id="162426"/>
    <lineage>
        <taxon>Bacteria</taxon>
        <taxon>Bacillati</taxon>
        <taxon>Actinomycetota</taxon>
        <taxon>Actinomycetes</taxon>
        <taxon>Micrococcales</taxon>
        <taxon>Microbacteriaceae</taxon>
        <taxon>Microbacterium</taxon>
    </lineage>
</organism>
<evidence type="ECO:0000313" key="1">
    <source>
        <dbReference type="EMBL" id="AUG28954.1"/>
    </source>
</evidence>
<dbReference type="NCBIfam" id="NF041390">
    <property type="entry name" value="TadE_Rv3655c"/>
    <property type="match status" value="1"/>
</dbReference>